<name>H3AAX5_LATCH</name>
<dbReference type="Pfam" id="PF01027">
    <property type="entry name" value="Bax1-I"/>
    <property type="match status" value="1"/>
</dbReference>
<dbReference type="EMBL" id="AFYH01229951">
    <property type="status" value="NOT_ANNOTATED_CDS"/>
    <property type="molecule type" value="Genomic_DNA"/>
</dbReference>
<proteinExistence type="inferred from homology"/>
<dbReference type="GO" id="GO:0016020">
    <property type="term" value="C:membrane"/>
    <property type="evidence" value="ECO:0007669"/>
    <property type="project" value="UniProtKB-SubCell"/>
</dbReference>
<evidence type="ECO:0000313" key="6">
    <source>
        <dbReference type="Ensembl" id="ENSLACP00000006796.1"/>
    </source>
</evidence>
<feature type="transmembrane region" description="Helical" evidence="5">
    <location>
        <begin position="15"/>
        <end position="35"/>
    </location>
</feature>
<dbReference type="HOGENOM" id="CLU_058671_3_1_1"/>
<evidence type="ECO:0000256" key="5">
    <source>
        <dbReference type="RuleBase" id="RU004379"/>
    </source>
</evidence>
<dbReference type="Ensembl" id="ENSLACT00000006853.1">
    <property type="protein sequence ID" value="ENSLACP00000006796.1"/>
    <property type="gene ID" value="ENSLACG00000006030.1"/>
</dbReference>
<sequence>AFEDKNIRRAFIRKVFLVVTVQLLVTFTIVCIFTFSETIKKYVQKNLWMYVASYGVFAIVAIALQFCGEFRRRHQANSYLQSIVTLSLSYMVGTIASFHDTDSVMIALGSTVAVCFAIILFSLQTRLDFSCCHGLLLILCVNLIMFAFFCIFFYSNVVQIIYGTLGALIYSVFLTIDVQLVVGKQRYGLSPEEYIFGALIIYLDIILIFLYILIIMGGAKK</sequence>
<evidence type="ECO:0000313" key="7">
    <source>
        <dbReference type="Proteomes" id="UP000008672"/>
    </source>
</evidence>
<dbReference type="InParanoid" id="H3AAX5"/>
<dbReference type="GO" id="GO:2001234">
    <property type="term" value="P:negative regulation of apoptotic signaling pathway"/>
    <property type="evidence" value="ECO:0007669"/>
    <property type="project" value="TreeGrafter"/>
</dbReference>
<dbReference type="GO" id="GO:0005794">
    <property type="term" value="C:Golgi apparatus"/>
    <property type="evidence" value="ECO:0007669"/>
    <property type="project" value="TreeGrafter"/>
</dbReference>
<dbReference type="Proteomes" id="UP000008672">
    <property type="component" value="Unassembled WGS sequence"/>
</dbReference>
<keyword evidence="2 5" id="KW-0812">Transmembrane</keyword>
<protein>
    <submittedName>
        <fullName evidence="6">Si:ch211-284o19.8</fullName>
    </submittedName>
</protein>
<feature type="transmembrane region" description="Helical" evidence="5">
    <location>
        <begin position="104"/>
        <end position="123"/>
    </location>
</feature>
<feature type="transmembrane region" description="Helical" evidence="5">
    <location>
        <begin position="160"/>
        <end position="182"/>
    </location>
</feature>
<feature type="transmembrane region" description="Helical" evidence="5">
    <location>
        <begin position="135"/>
        <end position="154"/>
    </location>
</feature>
<evidence type="ECO:0000256" key="3">
    <source>
        <dbReference type="ARBA" id="ARBA00022989"/>
    </source>
</evidence>
<evidence type="ECO:0000256" key="4">
    <source>
        <dbReference type="ARBA" id="ARBA00023136"/>
    </source>
</evidence>
<dbReference type="OMA" id="HMICGAL"/>
<feature type="transmembrane region" description="Helical" evidence="5">
    <location>
        <begin position="194"/>
        <end position="219"/>
    </location>
</feature>
<dbReference type="PANTHER" id="PTHR23291">
    <property type="entry name" value="BAX INHIBITOR-RELATED"/>
    <property type="match status" value="1"/>
</dbReference>
<feature type="transmembrane region" description="Helical" evidence="5">
    <location>
        <begin position="47"/>
        <end position="67"/>
    </location>
</feature>
<evidence type="ECO:0000256" key="1">
    <source>
        <dbReference type="ARBA" id="ARBA00004141"/>
    </source>
</evidence>
<reference evidence="6" key="2">
    <citation type="submission" date="2025-08" db="UniProtKB">
        <authorList>
            <consortium name="Ensembl"/>
        </authorList>
    </citation>
    <scope>IDENTIFICATION</scope>
</reference>
<dbReference type="InterPro" id="IPR006214">
    <property type="entry name" value="Bax_inhibitor_1-related"/>
</dbReference>
<comment type="subcellular location">
    <subcellularLocation>
        <location evidence="1">Membrane</location>
        <topology evidence="1">Multi-pass membrane protein</topology>
    </subcellularLocation>
</comment>
<dbReference type="CDD" id="cd10428">
    <property type="entry name" value="LFG_like"/>
    <property type="match status" value="1"/>
</dbReference>
<dbReference type="PANTHER" id="PTHR23291:SF94">
    <property type="entry name" value="PROTEIN LIFEGUARD 1 ISOFORM X2"/>
    <property type="match status" value="1"/>
</dbReference>
<reference evidence="7" key="1">
    <citation type="submission" date="2011-08" db="EMBL/GenBank/DDBJ databases">
        <title>The draft genome of Latimeria chalumnae.</title>
        <authorList>
            <person name="Di Palma F."/>
            <person name="Alfoldi J."/>
            <person name="Johnson J."/>
            <person name="Berlin A."/>
            <person name="Gnerre S."/>
            <person name="Jaffe D."/>
            <person name="MacCallum I."/>
            <person name="Young S."/>
            <person name="Walker B.J."/>
            <person name="Lander E."/>
            <person name="Lindblad-Toh K."/>
        </authorList>
    </citation>
    <scope>NUCLEOTIDE SEQUENCE [LARGE SCALE GENOMIC DNA]</scope>
    <source>
        <strain evidence="7">Wild caught</strain>
    </source>
</reference>
<evidence type="ECO:0000256" key="2">
    <source>
        <dbReference type="ARBA" id="ARBA00022692"/>
    </source>
</evidence>
<dbReference type="GO" id="GO:0005783">
    <property type="term" value="C:endoplasmic reticulum"/>
    <property type="evidence" value="ECO:0007669"/>
    <property type="project" value="TreeGrafter"/>
</dbReference>
<keyword evidence="7" id="KW-1185">Reference proteome</keyword>
<dbReference type="eggNOG" id="KOG2322">
    <property type="taxonomic scope" value="Eukaryota"/>
</dbReference>
<reference evidence="6" key="3">
    <citation type="submission" date="2025-09" db="UniProtKB">
        <authorList>
            <consortium name="Ensembl"/>
        </authorList>
    </citation>
    <scope>IDENTIFICATION</scope>
</reference>
<dbReference type="GeneTree" id="ENSGT01050000244890"/>
<comment type="similarity">
    <text evidence="5">Belongs to the BI1 family.</text>
</comment>
<feature type="transmembrane region" description="Helical" evidence="5">
    <location>
        <begin position="79"/>
        <end position="98"/>
    </location>
</feature>
<accession>H3AAX5</accession>
<keyword evidence="3 5" id="KW-1133">Transmembrane helix</keyword>
<keyword evidence="4 5" id="KW-0472">Membrane</keyword>
<dbReference type="AlphaFoldDB" id="H3AAX5"/>
<dbReference type="EMBL" id="AFYH01229952">
    <property type="status" value="NOT_ANNOTATED_CDS"/>
    <property type="molecule type" value="Genomic_DNA"/>
</dbReference>
<organism evidence="6 7">
    <name type="scientific">Latimeria chalumnae</name>
    <name type="common">Coelacanth</name>
    <dbReference type="NCBI Taxonomy" id="7897"/>
    <lineage>
        <taxon>Eukaryota</taxon>
        <taxon>Metazoa</taxon>
        <taxon>Chordata</taxon>
        <taxon>Craniata</taxon>
        <taxon>Vertebrata</taxon>
        <taxon>Euteleostomi</taxon>
        <taxon>Coelacanthiformes</taxon>
        <taxon>Coelacanthidae</taxon>
        <taxon>Latimeria</taxon>
    </lineage>
</organism>